<dbReference type="Proteomes" id="UP000277279">
    <property type="component" value="Unassembled WGS sequence"/>
</dbReference>
<dbReference type="EMBL" id="JACHXH010000039">
    <property type="protein sequence ID" value="MBB3138839.1"/>
    <property type="molecule type" value="Genomic_DNA"/>
</dbReference>
<dbReference type="InterPro" id="IPR027417">
    <property type="entry name" value="P-loop_NTPase"/>
</dbReference>
<dbReference type="AlphaFoldDB" id="A0A427M7V9"/>
<proteinExistence type="predicted"/>
<organism evidence="3 4">
    <name type="scientific">Rhizobium pisi</name>
    <dbReference type="NCBI Taxonomy" id="574561"/>
    <lineage>
        <taxon>Bacteria</taxon>
        <taxon>Pseudomonadati</taxon>
        <taxon>Pseudomonadota</taxon>
        <taxon>Alphaproteobacteria</taxon>
        <taxon>Hyphomicrobiales</taxon>
        <taxon>Rhizobiaceae</taxon>
        <taxon>Rhizobium/Agrobacterium group</taxon>
        <taxon>Rhizobium</taxon>
    </lineage>
</organism>
<evidence type="ECO:0000313" key="4">
    <source>
        <dbReference type="Proteomes" id="UP000277279"/>
    </source>
</evidence>
<protein>
    <submittedName>
        <fullName evidence="3">Abortive infection protein</fullName>
    </submittedName>
</protein>
<name>A0A427M7V9_9HYPH</name>
<accession>A0A427M7V9</accession>
<reference evidence="3 4" key="1">
    <citation type="submission" date="2018-11" db="EMBL/GenBank/DDBJ databases">
        <authorList>
            <person name="Huo Y."/>
        </authorList>
    </citation>
    <scope>NUCLEOTIDE SEQUENCE [LARGE SCALE GENOMIC DNA]</scope>
    <source>
        <strain evidence="3 4">DSM 30132</strain>
    </source>
</reference>
<dbReference type="GO" id="GO:0005524">
    <property type="term" value="F:ATP binding"/>
    <property type="evidence" value="ECO:0007669"/>
    <property type="project" value="InterPro"/>
</dbReference>
<dbReference type="Pfam" id="PF13304">
    <property type="entry name" value="AAA_21"/>
    <property type="match status" value="1"/>
</dbReference>
<dbReference type="PANTHER" id="PTHR40396">
    <property type="entry name" value="ATPASE-LIKE PROTEIN"/>
    <property type="match status" value="1"/>
</dbReference>
<sequence length="404" mass="45497">MLHRVEIENFYSIHDRQVIDLTVAANAPDEPGRFAPLWRGSNEKAPKVIALFGPNASGKSTVSKALSFIKWFAKDSFSAPRGSRMPFDRFNSEEMLVAPTRIAIQLAGIEDIEKVDDPDAAQCRYAYEFVIGGRDGHQTVDHEALYYWPSTASRKVRLFERNAAGEVAASKPFGLSGYRQALEKVLRPDASVISTLAQLDHPYAKLLWQTAGLVVSNILIEKFDGTDDTAVRHYAANPDLVAVFNREIQRIDVGIREMRIEQGHNGPIALFEHEGLAVPMPIIYESHGTRQFIRLYPFILGALQSGGIAVLDELDATIHPLLLPEILRWFYDSERNPHNAQLWMSCHNPSLLEDFLKEEVLFCDKDYQGRTTVYGLRDIQSVRRSDNYYRKYLGGSFGAVPKIG</sequence>
<gene>
    <name evidence="3" type="ORF">EFD55_31120</name>
    <name evidence="2" type="ORF">FHS26_006618</name>
</gene>
<dbReference type="OrthoDB" id="9809324at2"/>
<dbReference type="RefSeq" id="WP_125850684.1">
    <property type="nucleotide sequence ID" value="NZ_JACHXH010000039.1"/>
</dbReference>
<evidence type="ECO:0000313" key="3">
    <source>
        <dbReference type="EMBL" id="RSB60919.1"/>
    </source>
</evidence>
<comment type="caution">
    <text evidence="3">The sequence shown here is derived from an EMBL/GenBank/DDBJ whole genome shotgun (WGS) entry which is preliminary data.</text>
</comment>
<feature type="domain" description="ATPase AAA-type core" evidence="1">
    <location>
        <begin position="223"/>
        <end position="353"/>
    </location>
</feature>
<dbReference type="InterPro" id="IPR003959">
    <property type="entry name" value="ATPase_AAA_core"/>
</dbReference>
<dbReference type="Gene3D" id="3.40.50.300">
    <property type="entry name" value="P-loop containing nucleotide triphosphate hydrolases"/>
    <property type="match status" value="1"/>
</dbReference>
<dbReference type="Proteomes" id="UP000518315">
    <property type="component" value="Unassembled WGS sequence"/>
</dbReference>
<dbReference type="SUPFAM" id="SSF52540">
    <property type="entry name" value="P-loop containing nucleoside triphosphate hydrolases"/>
    <property type="match status" value="1"/>
</dbReference>
<keyword evidence="5" id="KW-1185">Reference proteome</keyword>
<dbReference type="PANTHER" id="PTHR40396:SF1">
    <property type="entry name" value="ATPASE AAA-TYPE CORE DOMAIN-CONTAINING PROTEIN"/>
    <property type="match status" value="1"/>
</dbReference>
<evidence type="ECO:0000259" key="1">
    <source>
        <dbReference type="Pfam" id="PF13304"/>
    </source>
</evidence>
<evidence type="ECO:0000313" key="2">
    <source>
        <dbReference type="EMBL" id="MBB3138839.1"/>
    </source>
</evidence>
<reference evidence="2 5" key="2">
    <citation type="submission" date="2020-08" db="EMBL/GenBank/DDBJ databases">
        <title>Genomic Encyclopedia of Type Strains, Phase III (KMG-III): the genomes of soil and plant-associated and newly described type strains.</title>
        <authorList>
            <person name="Whitman W."/>
        </authorList>
    </citation>
    <scope>NUCLEOTIDE SEQUENCE [LARGE SCALE GENOMIC DNA]</scope>
    <source>
        <strain evidence="2 5">CECT 4113</strain>
    </source>
</reference>
<dbReference type="EMBL" id="RJJT01000036">
    <property type="protein sequence ID" value="RSB60919.1"/>
    <property type="molecule type" value="Genomic_DNA"/>
</dbReference>
<dbReference type="GO" id="GO:0016887">
    <property type="term" value="F:ATP hydrolysis activity"/>
    <property type="evidence" value="ECO:0007669"/>
    <property type="project" value="InterPro"/>
</dbReference>
<evidence type="ECO:0000313" key="5">
    <source>
        <dbReference type="Proteomes" id="UP000518315"/>
    </source>
</evidence>